<reference evidence="1 2" key="1">
    <citation type="submission" date="2013-01" db="EMBL/GenBank/DDBJ databases">
        <authorList>
            <person name="Harkins D.M."/>
            <person name="Durkin A.S."/>
            <person name="Brinkac L.M."/>
            <person name="Haft D.H."/>
            <person name="Selengut J.D."/>
            <person name="Sanka R."/>
            <person name="DePew J."/>
            <person name="Purushe J."/>
            <person name="Galloway R.L."/>
            <person name="Vinetz J.M."/>
            <person name="Sutton G.G."/>
            <person name="Nierman W.C."/>
            <person name="Fouts D.E."/>
        </authorList>
    </citation>
    <scope>NUCLEOTIDE SEQUENCE [LARGE SCALE GENOMIC DNA]</scope>
    <source>
        <strain evidence="1 2">79601</strain>
    </source>
</reference>
<protein>
    <submittedName>
        <fullName evidence="1">Uncharacterized protein</fullName>
    </submittedName>
</protein>
<sequence length="97" mass="11560">MNIRKLKRFVIFREDQETEAADEIKISGIFYEILFVLNHTFIIRKDSLWKMFFKEKFQCSILIYFPPETEFSKLEPKFVSIRVCTIGSEFGFVFVSG</sequence>
<dbReference type="EMBL" id="ANIK01000071">
    <property type="protein sequence ID" value="EMJ93259.1"/>
    <property type="molecule type" value="Genomic_DNA"/>
</dbReference>
<accession>M6CNE3</accession>
<gene>
    <name evidence="1" type="ORF">LEP1GSC194_1770</name>
</gene>
<organism evidence="1 2">
    <name type="scientific">Leptospira alstonii serovar Sichuan str. 79601</name>
    <dbReference type="NCBI Taxonomy" id="1218565"/>
    <lineage>
        <taxon>Bacteria</taxon>
        <taxon>Pseudomonadati</taxon>
        <taxon>Spirochaetota</taxon>
        <taxon>Spirochaetia</taxon>
        <taxon>Leptospirales</taxon>
        <taxon>Leptospiraceae</taxon>
        <taxon>Leptospira</taxon>
    </lineage>
</organism>
<name>M6CNE3_9LEPT</name>
<dbReference type="Proteomes" id="UP000011988">
    <property type="component" value="Unassembled WGS sequence"/>
</dbReference>
<evidence type="ECO:0000313" key="1">
    <source>
        <dbReference type="EMBL" id="EMJ93259.1"/>
    </source>
</evidence>
<proteinExistence type="predicted"/>
<evidence type="ECO:0000313" key="2">
    <source>
        <dbReference type="Proteomes" id="UP000011988"/>
    </source>
</evidence>
<dbReference type="AlphaFoldDB" id="M6CNE3"/>
<dbReference type="PATRIC" id="fig|1218565.3.peg.3184"/>
<comment type="caution">
    <text evidence="1">The sequence shown here is derived from an EMBL/GenBank/DDBJ whole genome shotgun (WGS) entry which is preliminary data.</text>
</comment>